<dbReference type="InterPro" id="IPR046259">
    <property type="entry name" value="DUF6292"/>
</dbReference>
<sequence length="152" mass="16665">MKPDPGHADIKALRTYVEAVAVLLHVEPAACWSEHSSPSTAYVALADRCPRHADRFLMLQWAEDTGWCLALEPQGAEEPVVLAHWPKPVRPAAVVVARRVRQALAELARPRENATRSRQDCGLKPAADLPERRRNARGSNGRYPPAPAPGVS</sequence>
<dbReference type="Proteomes" id="UP000233750">
    <property type="component" value="Unassembled WGS sequence"/>
</dbReference>
<feature type="domain" description="DUF6292" evidence="2">
    <location>
        <begin position="16"/>
        <end position="101"/>
    </location>
</feature>
<dbReference type="AlphaFoldDB" id="A0A2N3X229"/>
<evidence type="ECO:0000256" key="1">
    <source>
        <dbReference type="SAM" id="MobiDB-lite"/>
    </source>
</evidence>
<gene>
    <name evidence="3" type="ORF">ATK30_0271</name>
</gene>
<name>A0A2N3X229_9PSEU</name>
<evidence type="ECO:0000313" key="3">
    <source>
        <dbReference type="EMBL" id="PKW00184.1"/>
    </source>
</evidence>
<proteinExistence type="predicted"/>
<dbReference type="EMBL" id="PJMY01000001">
    <property type="protein sequence ID" value="PKW00184.1"/>
    <property type="molecule type" value="Genomic_DNA"/>
</dbReference>
<evidence type="ECO:0000313" key="4">
    <source>
        <dbReference type="Proteomes" id="UP000233750"/>
    </source>
</evidence>
<dbReference type="OrthoDB" id="3627263at2"/>
<organism evidence="3 4">
    <name type="scientific">Amycolatopsis echigonensis</name>
    <dbReference type="NCBI Taxonomy" id="2576905"/>
    <lineage>
        <taxon>Bacteria</taxon>
        <taxon>Bacillati</taxon>
        <taxon>Actinomycetota</taxon>
        <taxon>Actinomycetes</taxon>
        <taxon>Pseudonocardiales</taxon>
        <taxon>Pseudonocardiaceae</taxon>
        <taxon>Amycolatopsis</taxon>
    </lineage>
</organism>
<feature type="compositionally biased region" description="Basic and acidic residues" evidence="1">
    <location>
        <begin position="108"/>
        <end position="121"/>
    </location>
</feature>
<reference evidence="3 4" key="1">
    <citation type="submission" date="2017-12" db="EMBL/GenBank/DDBJ databases">
        <title>Sequencing the genomes of 1000 Actinobacteria strains.</title>
        <authorList>
            <person name="Klenk H.-P."/>
        </authorList>
    </citation>
    <scope>NUCLEOTIDE SEQUENCE [LARGE SCALE GENOMIC DNA]</scope>
    <source>
        <strain evidence="3 4">DSM 45165</strain>
    </source>
</reference>
<protein>
    <recommendedName>
        <fullName evidence="2">DUF6292 domain-containing protein</fullName>
    </recommendedName>
</protein>
<comment type="caution">
    <text evidence="3">The sequence shown here is derived from an EMBL/GenBank/DDBJ whole genome shotgun (WGS) entry which is preliminary data.</text>
</comment>
<accession>A0A2N3X229</accession>
<feature type="region of interest" description="Disordered" evidence="1">
    <location>
        <begin position="108"/>
        <end position="152"/>
    </location>
</feature>
<dbReference type="RefSeq" id="WP_101433889.1">
    <property type="nucleotide sequence ID" value="NZ_PJMY01000001.1"/>
</dbReference>
<dbReference type="Pfam" id="PF19809">
    <property type="entry name" value="DUF6292"/>
    <property type="match status" value="1"/>
</dbReference>
<evidence type="ECO:0000259" key="2">
    <source>
        <dbReference type="Pfam" id="PF19809"/>
    </source>
</evidence>
<keyword evidence="4" id="KW-1185">Reference proteome</keyword>